<dbReference type="Proteomes" id="UP000320806">
    <property type="component" value="Unassembled WGS sequence"/>
</dbReference>
<gene>
    <name evidence="2" type="ORF">FB459_0028</name>
</gene>
<dbReference type="RefSeq" id="WP_170221622.1">
    <property type="nucleotide sequence ID" value="NZ_BAABCI010000025.1"/>
</dbReference>
<keyword evidence="1" id="KW-0812">Transmembrane</keyword>
<protein>
    <submittedName>
        <fullName evidence="2">Uncharacterized protein</fullName>
    </submittedName>
</protein>
<evidence type="ECO:0000256" key="1">
    <source>
        <dbReference type="SAM" id="Phobius"/>
    </source>
</evidence>
<feature type="transmembrane region" description="Helical" evidence="1">
    <location>
        <begin position="6"/>
        <end position="27"/>
    </location>
</feature>
<evidence type="ECO:0000313" key="2">
    <source>
        <dbReference type="EMBL" id="TQJ12670.1"/>
    </source>
</evidence>
<reference evidence="2 3" key="1">
    <citation type="submission" date="2019-06" db="EMBL/GenBank/DDBJ databases">
        <title>Sequencing the genomes of 1000 actinobacteria strains.</title>
        <authorList>
            <person name="Klenk H.-P."/>
        </authorList>
    </citation>
    <scope>NUCLEOTIDE SEQUENCE [LARGE SCALE GENOMIC DNA]</scope>
    <source>
        <strain evidence="2 3">DSM 19828</strain>
    </source>
</reference>
<organism evidence="2 3">
    <name type="scientific">Yimella lutea</name>
    <dbReference type="NCBI Taxonomy" id="587872"/>
    <lineage>
        <taxon>Bacteria</taxon>
        <taxon>Bacillati</taxon>
        <taxon>Actinomycetota</taxon>
        <taxon>Actinomycetes</taxon>
        <taxon>Micrococcales</taxon>
        <taxon>Dermacoccaceae</taxon>
        <taxon>Yimella</taxon>
    </lineage>
</organism>
<proteinExistence type="predicted"/>
<dbReference type="AlphaFoldDB" id="A0A542EBH1"/>
<keyword evidence="3" id="KW-1185">Reference proteome</keyword>
<keyword evidence="1" id="KW-1133">Transmembrane helix</keyword>
<sequence length="46" mass="5128">MGLDEGVLAVVIILVVIGLLPMAMAWLEQRWLHDEEKVGETVLSPR</sequence>
<dbReference type="EMBL" id="VFMO01000001">
    <property type="protein sequence ID" value="TQJ12670.1"/>
    <property type="molecule type" value="Genomic_DNA"/>
</dbReference>
<accession>A0A542EBH1</accession>
<name>A0A542EBH1_9MICO</name>
<evidence type="ECO:0000313" key="3">
    <source>
        <dbReference type="Proteomes" id="UP000320806"/>
    </source>
</evidence>
<keyword evidence="1" id="KW-0472">Membrane</keyword>
<comment type="caution">
    <text evidence="2">The sequence shown here is derived from an EMBL/GenBank/DDBJ whole genome shotgun (WGS) entry which is preliminary data.</text>
</comment>